<evidence type="ECO:0000313" key="1">
    <source>
        <dbReference type="EMBL" id="CAE6496088.1"/>
    </source>
</evidence>
<evidence type="ECO:0000313" key="2">
    <source>
        <dbReference type="EMBL" id="CAE6517616.1"/>
    </source>
</evidence>
<name>A0A8H3D729_9AGAM</name>
<proteinExistence type="predicted"/>
<dbReference type="Gene3D" id="3.90.640.10">
    <property type="entry name" value="Actin, Chain A, domain 4"/>
    <property type="match status" value="1"/>
</dbReference>
<dbReference type="PANTHER" id="PTHR14187">
    <property type="entry name" value="ALPHA KINASE/ELONGATION FACTOR 2 KINASE"/>
    <property type="match status" value="1"/>
</dbReference>
<dbReference type="Gene3D" id="3.30.420.40">
    <property type="match status" value="2"/>
</dbReference>
<dbReference type="AlphaFoldDB" id="A0A8H3D729"/>
<sequence length="616" mass="67938">MVTRGGPGTTDSQQLDEIWGEDNKIVVGIDIGTTQSGVALTYLEKGERQEVHRISKWPGQGEQNQRAKVPTVIWYNLETKKAELFGSEALSRDGREIAEDSGWFLVEHFKLHLQPKDLRKPDMELKPLPPGISLAQIYSDFFGYLLKHTKAFVEKRMALGKQTWEKYKPTMEVVIAHPNGWDTPEQAFLRKAAIESRFVDPDKAEIQVQFVTEAEASVHYCIHHSNLGNKVQVGTNLAVCDAGGSTVDTTLYTVISTTPILQLREARTSDTLQAGGILVNMKFNEYLRKALNGLGLSSTQVDDFAKAGIDDFENLAKRNFGNSDELSIPTANGASIRVANTGSYGTSQTKIHRGCMKVPNSVIKDCFDASVNPILSNVGEQLKNQAVQHILLVGGFGDSPYLHTQFESHFGSDTCEVVLANDFTSKAVADGAVIWNTLCSVVSRTPRRSFGMICASACLPWLPEAEGRDAFLGPQGVPLIPGKWVQIAKKGVPVDADETYRNSFHRSFMERNPTSVSLSVELFSYSGDDEPRWAQDPEGNLYPTFKPMCTITAHLWDLEGALKKETGLTGVDYWDLAADVCICFGKTELRAHLEWEQNGAKLKGPATVIPGRPIDL</sequence>
<evidence type="ECO:0008006" key="4">
    <source>
        <dbReference type="Google" id="ProtNLM"/>
    </source>
</evidence>
<organism evidence="2 3">
    <name type="scientific">Rhizoctonia solani</name>
    <dbReference type="NCBI Taxonomy" id="456999"/>
    <lineage>
        <taxon>Eukaryota</taxon>
        <taxon>Fungi</taxon>
        <taxon>Dikarya</taxon>
        <taxon>Basidiomycota</taxon>
        <taxon>Agaricomycotina</taxon>
        <taxon>Agaricomycetes</taxon>
        <taxon>Cantharellales</taxon>
        <taxon>Ceratobasidiaceae</taxon>
        <taxon>Rhizoctonia</taxon>
    </lineage>
</organism>
<dbReference type="Proteomes" id="UP000663888">
    <property type="component" value="Unassembled WGS sequence"/>
</dbReference>
<comment type="caution">
    <text evidence="2">The sequence shown here is derived from an EMBL/GenBank/DDBJ whole genome shotgun (WGS) entry which is preliminary data.</text>
</comment>
<evidence type="ECO:0000313" key="3">
    <source>
        <dbReference type="Proteomes" id="UP000663861"/>
    </source>
</evidence>
<dbReference type="CDD" id="cd10170">
    <property type="entry name" value="ASKHA_NBD_HSP70"/>
    <property type="match status" value="1"/>
</dbReference>
<dbReference type="EMBL" id="CAJMWY010004079">
    <property type="protein sequence ID" value="CAE6517616.1"/>
    <property type="molecule type" value="Genomic_DNA"/>
</dbReference>
<accession>A0A8H3D729</accession>
<gene>
    <name evidence="1" type="ORF">RDB_LOCUS147006</name>
    <name evidence="2" type="ORF">RDB_LOCUS150105</name>
</gene>
<reference evidence="2" key="1">
    <citation type="submission" date="2021-01" db="EMBL/GenBank/DDBJ databases">
        <authorList>
            <person name="Kaushik A."/>
        </authorList>
    </citation>
    <scope>NUCLEOTIDE SEQUENCE</scope>
    <source>
        <strain evidence="1">AG4-R118</strain>
        <strain evidence="2">AG4-RS23</strain>
    </source>
</reference>
<dbReference type="EMBL" id="CAJMWX010001555">
    <property type="protein sequence ID" value="CAE6496088.1"/>
    <property type="molecule type" value="Genomic_DNA"/>
</dbReference>
<dbReference type="InterPro" id="IPR043129">
    <property type="entry name" value="ATPase_NBD"/>
</dbReference>
<dbReference type="PANTHER" id="PTHR14187:SF5">
    <property type="entry name" value="HEAT SHOCK 70 KDA PROTEIN 12A"/>
    <property type="match status" value="1"/>
</dbReference>
<dbReference type="SUPFAM" id="SSF53067">
    <property type="entry name" value="Actin-like ATPase domain"/>
    <property type="match status" value="2"/>
</dbReference>
<protein>
    <recommendedName>
        <fullName evidence="4">Heat shock 70 kDa protein 12A</fullName>
    </recommendedName>
</protein>
<dbReference type="Proteomes" id="UP000663861">
    <property type="component" value="Unassembled WGS sequence"/>
</dbReference>